<dbReference type="RefSeq" id="WP_072504505.1">
    <property type="nucleotide sequence ID" value="NZ_CP016364.1"/>
</dbReference>
<dbReference type="EMBL" id="CP016364">
    <property type="protein sequence ID" value="APG46883.1"/>
    <property type="molecule type" value="Genomic_DNA"/>
</dbReference>
<proteinExistence type="predicted"/>
<organism evidence="1 2">
    <name type="scientific">Phaeobacter porticola</name>
    <dbReference type="NCBI Taxonomy" id="1844006"/>
    <lineage>
        <taxon>Bacteria</taxon>
        <taxon>Pseudomonadati</taxon>
        <taxon>Pseudomonadota</taxon>
        <taxon>Alphaproteobacteria</taxon>
        <taxon>Rhodobacterales</taxon>
        <taxon>Roseobacteraceae</taxon>
        <taxon>Phaeobacter</taxon>
    </lineage>
</organism>
<sequence>MQDIFGHLAALHRPRLLVRTARIGARDYSRRRDLKRVLGYGALPKPAAAIMRLLDMERGHNQQREDGDAGYSLTHHVDVLIALVGEAEGLQRLRLDCA</sequence>
<evidence type="ECO:0000313" key="1">
    <source>
        <dbReference type="EMBL" id="APG46883.1"/>
    </source>
</evidence>
<reference evidence="2" key="1">
    <citation type="submission" date="2016-07" db="EMBL/GenBank/DDBJ databases">
        <title>Phaeobacter portensis sp. nov., a tropodithietic acid producing bacterium isolated from a German harbor.</title>
        <authorList>
            <person name="Freese H.M."/>
            <person name="Bunk B."/>
            <person name="Breider S."/>
            <person name="Brinkhoff T."/>
        </authorList>
    </citation>
    <scope>NUCLEOTIDE SEQUENCE [LARGE SCALE GENOMIC DNA]</scope>
    <source>
        <strain evidence="2">P97</strain>
    </source>
</reference>
<dbReference type="STRING" id="1844006.PhaeoP97_01462"/>
<dbReference type="AlphaFoldDB" id="A0A1L3I438"/>
<dbReference type="Pfam" id="PF20083">
    <property type="entry name" value="DUF6477"/>
    <property type="match status" value="1"/>
</dbReference>
<dbReference type="InterPro" id="IPR045516">
    <property type="entry name" value="DUF6477"/>
</dbReference>
<name>A0A1L3I438_9RHOB</name>
<dbReference type="OrthoDB" id="7875218at2"/>
<gene>
    <name evidence="1" type="ORF">PhaeoP97_01462</name>
</gene>
<protein>
    <submittedName>
        <fullName evidence="1">Uncharacterized protein</fullName>
    </submittedName>
</protein>
<dbReference type="KEGG" id="php:PhaeoP97_01462"/>
<accession>A0A1L3I438</accession>
<evidence type="ECO:0000313" key="2">
    <source>
        <dbReference type="Proteomes" id="UP000183859"/>
    </source>
</evidence>
<dbReference type="Proteomes" id="UP000183859">
    <property type="component" value="Chromosome"/>
</dbReference>
<keyword evidence="2" id="KW-1185">Reference proteome</keyword>